<keyword evidence="1" id="KW-0378">Hydrolase</keyword>
<sequence>MGIAHTINFNFDLDLPRKLRNAAQMILLQSPLSVSQQNLVLLAISEISANYIRHSHPTPTQITLKLDWSSLDFTLTLDDNGGKIANLEINELDELLNADLQTSGYGLSILKDQFDQCTYHVGTPKNQWRLKLQTENKKALYKIAIIDDDTVQLSLLELYLQEHELCLFQSPLDAFQWLKNNQVDIIISDIHMSELDGISFREHISAITHLAITPFVFLTGDSNESLENGIARFNIDDFILKPIQKNKLISVIDRVLQQRKSIEQQTHKLLDTDIKSKLRHTVHEEILDGYLISTFTQSADIGGGDCWHFEKLNNCSLGITLCDVMGHDLKSSFNAARLLGAVQSSSYHFQSTNLETSDYPSYLCDTTNHWLNLAGNDVLTTMLTLSISNESINILNTGGLPPYLVTKEGTLASLPFTAPLLGLFGSPIFESNQCVLKDGERLLLFTDGLVEIANDFQAETDRLQTLQSLFNTPYQDRKDMRDTISEFVTLLPNIDDISLIVIEKQPHKNLAGKFA</sequence>
<dbReference type="SUPFAM" id="SSF52172">
    <property type="entry name" value="CheY-like"/>
    <property type="match status" value="1"/>
</dbReference>
<dbReference type="RefSeq" id="WP_133502128.1">
    <property type="nucleotide sequence ID" value="NZ_SNXC01000003.1"/>
</dbReference>
<dbReference type="InterPro" id="IPR011006">
    <property type="entry name" value="CheY-like_superfamily"/>
</dbReference>
<keyword evidence="2" id="KW-0597">Phosphoprotein</keyword>
<feature type="domain" description="Response regulatory" evidence="3">
    <location>
        <begin position="142"/>
        <end position="256"/>
    </location>
</feature>
<evidence type="ECO:0000259" key="3">
    <source>
        <dbReference type="PROSITE" id="PS50110"/>
    </source>
</evidence>
<dbReference type="GO" id="GO:0016791">
    <property type="term" value="F:phosphatase activity"/>
    <property type="evidence" value="ECO:0007669"/>
    <property type="project" value="TreeGrafter"/>
</dbReference>
<dbReference type="InterPro" id="IPR001932">
    <property type="entry name" value="PPM-type_phosphatase-like_dom"/>
</dbReference>
<dbReference type="Proteomes" id="UP000294656">
    <property type="component" value="Unassembled WGS sequence"/>
</dbReference>
<name>A0A4R6MGN6_9GAMM</name>
<dbReference type="EMBL" id="SNXC01000003">
    <property type="protein sequence ID" value="TDP01079.1"/>
    <property type="molecule type" value="Genomic_DNA"/>
</dbReference>
<feature type="modified residue" description="4-aspartylphosphate" evidence="2">
    <location>
        <position position="189"/>
    </location>
</feature>
<dbReference type="SUPFAM" id="SSF81606">
    <property type="entry name" value="PP2C-like"/>
    <property type="match status" value="1"/>
</dbReference>
<organism evidence="4 5">
    <name type="scientific">Marinomonas balearica</name>
    <dbReference type="NCBI Taxonomy" id="491947"/>
    <lineage>
        <taxon>Bacteria</taxon>
        <taxon>Pseudomonadati</taxon>
        <taxon>Pseudomonadota</taxon>
        <taxon>Gammaproteobacteria</taxon>
        <taxon>Oceanospirillales</taxon>
        <taxon>Oceanospirillaceae</taxon>
        <taxon>Marinomonas</taxon>
    </lineage>
</organism>
<dbReference type="Gene3D" id="3.60.40.10">
    <property type="entry name" value="PPM-type phosphatase domain"/>
    <property type="match status" value="1"/>
</dbReference>
<dbReference type="Pfam" id="PF00072">
    <property type="entry name" value="Response_reg"/>
    <property type="match status" value="1"/>
</dbReference>
<dbReference type="InterPro" id="IPR001789">
    <property type="entry name" value="Sig_transdc_resp-reg_receiver"/>
</dbReference>
<dbReference type="Gene3D" id="3.30.565.10">
    <property type="entry name" value="Histidine kinase-like ATPase, C-terminal domain"/>
    <property type="match status" value="1"/>
</dbReference>
<dbReference type="InterPro" id="IPR036890">
    <property type="entry name" value="HATPase_C_sf"/>
</dbReference>
<proteinExistence type="predicted"/>
<dbReference type="PANTHER" id="PTHR43156">
    <property type="entry name" value="STAGE II SPORULATION PROTEIN E-RELATED"/>
    <property type="match status" value="1"/>
</dbReference>
<dbReference type="InterPro" id="IPR003594">
    <property type="entry name" value="HATPase_dom"/>
</dbReference>
<comment type="caution">
    <text evidence="4">The sequence shown here is derived from an EMBL/GenBank/DDBJ whole genome shotgun (WGS) entry which is preliminary data.</text>
</comment>
<dbReference type="OrthoDB" id="9811749at2"/>
<evidence type="ECO:0000256" key="1">
    <source>
        <dbReference type="ARBA" id="ARBA00022801"/>
    </source>
</evidence>
<gene>
    <name evidence="4" type="ORF">DFP79_0231</name>
</gene>
<dbReference type="Gene3D" id="3.40.50.2300">
    <property type="match status" value="1"/>
</dbReference>
<evidence type="ECO:0000313" key="4">
    <source>
        <dbReference type="EMBL" id="TDP01079.1"/>
    </source>
</evidence>
<keyword evidence="4" id="KW-0808">Transferase</keyword>
<keyword evidence="4" id="KW-0418">Kinase</keyword>
<dbReference type="InterPro" id="IPR036457">
    <property type="entry name" value="PPM-type-like_dom_sf"/>
</dbReference>
<keyword evidence="5" id="KW-1185">Reference proteome</keyword>
<dbReference type="SMART" id="SM00448">
    <property type="entry name" value="REC"/>
    <property type="match status" value="1"/>
</dbReference>
<reference evidence="4 5" key="1">
    <citation type="submission" date="2019-03" db="EMBL/GenBank/DDBJ databases">
        <title>Genomic Encyclopedia of Type Strains, Phase III (KMG-III): the genomes of soil and plant-associated and newly described type strains.</title>
        <authorList>
            <person name="Whitman W."/>
        </authorList>
    </citation>
    <scope>NUCLEOTIDE SEQUENCE [LARGE SCALE GENOMIC DNA]</scope>
    <source>
        <strain evidence="4 5">CECT 7378</strain>
    </source>
</reference>
<dbReference type="InterPro" id="IPR052016">
    <property type="entry name" value="Bact_Sigma-Reg"/>
</dbReference>
<accession>A0A4R6MGN6</accession>
<evidence type="ECO:0000313" key="5">
    <source>
        <dbReference type="Proteomes" id="UP000294656"/>
    </source>
</evidence>
<dbReference type="AlphaFoldDB" id="A0A4R6MGN6"/>
<dbReference type="Pfam" id="PF13581">
    <property type="entry name" value="HATPase_c_2"/>
    <property type="match status" value="1"/>
</dbReference>
<dbReference type="PROSITE" id="PS50110">
    <property type="entry name" value="RESPONSE_REGULATORY"/>
    <property type="match status" value="1"/>
</dbReference>
<dbReference type="SMART" id="SM00331">
    <property type="entry name" value="PP2C_SIG"/>
    <property type="match status" value="1"/>
</dbReference>
<dbReference type="Pfam" id="PF07228">
    <property type="entry name" value="SpoIIE"/>
    <property type="match status" value="1"/>
</dbReference>
<dbReference type="GO" id="GO:0000160">
    <property type="term" value="P:phosphorelay signal transduction system"/>
    <property type="evidence" value="ECO:0007669"/>
    <property type="project" value="InterPro"/>
</dbReference>
<dbReference type="PANTHER" id="PTHR43156:SF2">
    <property type="entry name" value="STAGE II SPORULATION PROTEIN E"/>
    <property type="match status" value="1"/>
</dbReference>
<evidence type="ECO:0000256" key="2">
    <source>
        <dbReference type="PROSITE-ProRule" id="PRU00169"/>
    </source>
</evidence>
<protein>
    <submittedName>
        <fullName evidence="4">Histidine kinase-like protein</fullName>
    </submittedName>
</protein>
<dbReference type="GO" id="GO:0016301">
    <property type="term" value="F:kinase activity"/>
    <property type="evidence" value="ECO:0007669"/>
    <property type="project" value="UniProtKB-KW"/>
</dbReference>